<keyword evidence="10" id="KW-1185">Reference proteome</keyword>
<evidence type="ECO:0000256" key="5">
    <source>
        <dbReference type="ARBA" id="ARBA00022963"/>
    </source>
</evidence>
<accession>A0A543B3D6</accession>
<feature type="signal peptide" evidence="7">
    <location>
        <begin position="1"/>
        <end position="32"/>
    </location>
</feature>
<dbReference type="GO" id="GO:0016891">
    <property type="term" value="F:RNA endonuclease activity producing 5'-phosphomonoesters, hydrolytic mechanism"/>
    <property type="evidence" value="ECO:0007669"/>
    <property type="project" value="TreeGrafter"/>
</dbReference>
<proteinExistence type="inferred from homology"/>
<evidence type="ECO:0000313" key="9">
    <source>
        <dbReference type="EMBL" id="TQL79348.1"/>
    </source>
</evidence>
<keyword evidence="6" id="KW-0443">Lipid metabolism</keyword>
<dbReference type="Proteomes" id="UP000317043">
    <property type="component" value="Unassembled WGS sequence"/>
</dbReference>
<evidence type="ECO:0000259" key="8">
    <source>
        <dbReference type="PROSITE" id="PS50035"/>
    </source>
</evidence>
<evidence type="ECO:0000256" key="6">
    <source>
        <dbReference type="ARBA" id="ARBA00023098"/>
    </source>
</evidence>
<dbReference type="GO" id="GO:0004630">
    <property type="term" value="F:phospholipase D activity"/>
    <property type="evidence" value="ECO:0007669"/>
    <property type="project" value="UniProtKB-EC"/>
</dbReference>
<dbReference type="InParanoid" id="A0A543B3D6"/>
<sequence length="374" mass="40342">MTHPNRMTTKLGTLVVIVGALIATLTTGPAHANTSADLVPTTGAIFNDPTGTAEQQYAIRDHVQGLVESTDAGAVITMSIYNVTNDERGFADALVAAADRGVSVRVVMESSNAGTDSAKAIVAGLGTDKSRPSWAVVCSNGCHGSNINHNKFYLFSQVSGQSNVVVQSSANLTVSNSQRYWNNAVTFVGNAELYHGYLDYFGDLSRNKKDAAYYRTFAAGEVKGYHFPRSGTGDTVANTLENVNCTAGAAPAKIRIGMWYFGRTPVAEQLARLGAAGCQIEIVYTDMLAGPKKVLDGAKNVTMKQLPESGDYIIHSKYYIIDGYYVDSDRKVVFTGSPNFSDRALRSNDETMLRIYSAAIHDQYLANFQQMFAS</sequence>
<dbReference type="PANTHER" id="PTHR43856">
    <property type="entry name" value="CARDIOLIPIN HYDROLASE"/>
    <property type="match status" value="1"/>
</dbReference>
<dbReference type="Gene3D" id="3.30.870.10">
    <property type="entry name" value="Endonuclease Chain A"/>
    <property type="match status" value="2"/>
</dbReference>
<reference evidence="9 10" key="1">
    <citation type="submission" date="2019-06" db="EMBL/GenBank/DDBJ databases">
        <title>Sequencing the genomes of 1000 actinobacteria strains.</title>
        <authorList>
            <person name="Klenk H.-P."/>
        </authorList>
    </citation>
    <scope>NUCLEOTIDE SEQUENCE [LARGE SCALE GENOMIC DNA]</scope>
    <source>
        <strain evidence="9 10">DSM 45928</strain>
    </source>
</reference>
<organism evidence="9 10">
    <name type="scientific">Stackebrandtia endophytica</name>
    <dbReference type="NCBI Taxonomy" id="1496996"/>
    <lineage>
        <taxon>Bacteria</taxon>
        <taxon>Bacillati</taxon>
        <taxon>Actinomycetota</taxon>
        <taxon>Actinomycetes</taxon>
        <taxon>Glycomycetales</taxon>
        <taxon>Glycomycetaceae</taxon>
        <taxon>Stackebrandtia</taxon>
    </lineage>
</organism>
<gene>
    <name evidence="9" type="ORF">FB566_4949</name>
</gene>
<keyword evidence="5" id="KW-0442">Lipid degradation</keyword>
<evidence type="ECO:0000256" key="1">
    <source>
        <dbReference type="ARBA" id="ARBA00000798"/>
    </source>
</evidence>
<dbReference type="GO" id="GO:0006793">
    <property type="term" value="P:phosphorus metabolic process"/>
    <property type="evidence" value="ECO:0007669"/>
    <property type="project" value="UniProtKB-ARBA"/>
</dbReference>
<dbReference type="PROSITE" id="PS50035">
    <property type="entry name" value="PLD"/>
    <property type="match status" value="1"/>
</dbReference>
<dbReference type="GO" id="GO:0016042">
    <property type="term" value="P:lipid catabolic process"/>
    <property type="evidence" value="ECO:0007669"/>
    <property type="project" value="UniProtKB-KW"/>
</dbReference>
<dbReference type="PANTHER" id="PTHR43856:SF1">
    <property type="entry name" value="MITOCHONDRIAL CARDIOLIPIN HYDROLASE"/>
    <property type="match status" value="1"/>
</dbReference>
<dbReference type="SMART" id="SM00155">
    <property type="entry name" value="PLDc"/>
    <property type="match status" value="2"/>
</dbReference>
<dbReference type="InterPro" id="IPR025202">
    <property type="entry name" value="PLD-like_dom"/>
</dbReference>
<evidence type="ECO:0000256" key="7">
    <source>
        <dbReference type="SAM" id="SignalP"/>
    </source>
</evidence>
<dbReference type="InterPro" id="IPR001736">
    <property type="entry name" value="PLipase_D/transphosphatidylase"/>
</dbReference>
<dbReference type="AlphaFoldDB" id="A0A543B3D6"/>
<keyword evidence="4" id="KW-0378">Hydrolase</keyword>
<evidence type="ECO:0000256" key="3">
    <source>
        <dbReference type="ARBA" id="ARBA00012027"/>
    </source>
</evidence>
<evidence type="ECO:0000256" key="4">
    <source>
        <dbReference type="ARBA" id="ARBA00022801"/>
    </source>
</evidence>
<dbReference type="EMBL" id="VFOW01000001">
    <property type="protein sequence ID" value="TQL79348.1"/>
    <property type="molecule type" value="Genomic_DNA"/>
</dbReference>
<feature type="chain" id="PRO_5021945704" description="phospholipase D" evidence="7">
    <location>
        <begin position="33"/>
        <end position="374"/>
    </location>
</feature>
<dbReference type="Pfam" id="PF13091">
    <property type="entry name" value="PLDc_2"/>
    <property type="match status" value="2"/>
</dbReference>
<comment type="caution">
    <text evidence="9">The sequence shown here is derived from an EMBL/GenBank/DDBJ whole genome shotgun (WGS) entry which is preliminary data.</text>
</comment>
<evidence type="ECO:0000313" key="10">
    <source>
        <dbReference type="Proteomes" id="UP000317043"/>
    </source>
</evidence>
<dbReference type="SUPFAM" id="SSF56024">
    <property type="entry name" value="Phospholipase D/nuclease"/>
    <property type="match status" value="2"/>
</dbReference>
<evidence type="ECO:0000256" key="2">
    <source>
        <dbReference type="ARBA" id="ARBA00008664"/>
    </source>
</evidence>
<comment type="similarity">
    <text evidence="2">Belongs to the phospholipase D family.</text>
</comment>
<dbReference type="EC" id="3.1.4.4" evidence="3"/>
<dbReference type="RefSeq" id="WP_170183457.1">
    <property type="nucleotide sequence ID" value="NZ_JBHTGS010000002.1"/>
</dbReference>
<dbReference type="InterPro" id="IPR051406">
    <property type="entry name" value="PLD_domain"/>
</dbReference>
<comment type="catalytic activity">
    <reaction evidence="1">
        <text>a 1,2-diacyl-sn-glycero-3-phosphocholine + H2O = a 1,2-diacyl-sn-glycero-3-phosphate + choline + H(+)</text>
        <dbReference type="Rhea" id="RHEA:14445"/>
        <dbReference type="ChEBI" id="CHEBI:15354"/>
        <dbReference type="ChEBI" id="CHEBI:15377"/>
        <dbReference type="ChEBI" id="CHEBI:15378"/>
        <dbReference type="ChEBI" id="CHEBI:57643"/>
        <dbReference type="ChEBI" id="CHEBI:58608"/>
        <dbReference type="EC" id="3.1.4.4"/>
    </reaction>
</comment>
<feature type="domain" description="PLD phosphodiesterase" evidence="8">
    <location>
        <begin position="310"/>
        <end position="344"/>
    </location>
</feature>
<keyword evidence="7" id="KW-0732">Signal</keyword>
<protein>
    <recommendedName>
        <fullName evidence="3">phospholipase D</fullName>
        <ecNumber evidence="3">3.1.4.4</ecNumber>
    </recommendedName>
</protein>
<name>A0A543B3D6_9ACTN</name>